<dbReference type="Pfam" id="PF21089">
    <property type="entry name" value="PKS_DH_N"/>
    <property type="match status" value="1"/>
</dbReference>
<dbReference type="GeneID" id="69031909"/>
<feature type="domain" description="PKS/mFAS DH" evidence="3">
    <location>
        <begin position="118"/>
        <end position="241"/>
    </location>
</feature>
<dbReference type="Gene3D" id="3.10.129.10">
    <property type="entry name" value="Hotdog Thioesterase"/>
    <property type="match status" value="1"/>
</dbReference>
<gene>
    <name evidence="4" type="ORF">BDCG_17017</name>
</gene>
<dbReference type="InterPro" id="IPR049552">
    <property type="entry name" value="PKS_DH_N"/>
</dbReference>
<keyword evidence="5" id="KW-1185">Reference proteome</keyword>
<keyword evidence="2" id="KW-1133">Transmembrane helix</keyword>
<reference evidence="5" key="1">
    <citation type="journal article" date="2015" name="PLoS Genet.">
        <title>The dynamic genome and transcriptome of the human fungal pathogen Blastomyces and close relative Emmonsia.</title>
        <authorList>
            <person name="Munoz J.F."/>
            <person name="Gauthier G.M."/>
            <person name="Desjardins C.A."/>
            <person name="Gallo J.E."/>
            <person name="Holder J."/>
            <person name="Sullivan T.D."/>
            <person name="Marty A.J."/>
            <person name="Carmen J.C."/>
            <person name="Chen Z."/>
            <person name="Ding L."/>
            <person name="Gujja S."/>
            <person name="Magrini V."/>
            <person name="Misas E."/>
            <person name="Mitreva M."/>
            <person name="Priest M."/>
            <person name="Saif S."/>
            <person name="Whiston E.A."/>
            <person name="Young S."/>
            <person name="Zeng Q."/>
            <person name="Goldman W.E."/>
            <person name="Mardis E.R."/>
            <person name="Taylor J.W."/>
            <person name="McEwen J.G."/>
            <person name="Clay O.K."/>
            <person name="Klein B.S."/>
            <person name="Cuomo C.A."/>
        </authorList>
    </citation>
    <scope>NUCLEOTIDE SEQUENCE [LARGE SCALE GENOMIC DNA]</scope>
    <source>
        <strain evidence="5">ER-3 / ATCC MYA-2586</strain>
    </source>
</reference>
<proteinExistence type="predicted"/>
<name>A0ABX2VVV0_AJEDR</name>
<keyword evidence="2" id="KW-0472">Membrane</keyword>
<protein>
    <recommendedName>
        <fullName evidence="3">PKS/mFAS DH domain-containing protein</fullName>
    </recommendedName>
</protein>
<evidence type="ECO:0000256" key="2">
    <source>
        <dbReference type="SAM" id="Phobius"/>
    </source>
</evidence>
<evidence type="ECO:0000313" key="5">
    <source>
        <dbReference type="Proteomes" id="UP000002039"/>
    </source>
</evidence>
<accession>A0ABX2VVV0</accession>
<dbReference type="InterPro" id="IPR001227">
    <property type="entry name" value="Ac_transferase_dom_sf"/>
</dbReference>
<evidence type="ECO:0000259" key="3">
    <source>
        <dbReference type="PROSITE" id="PS52019"/>
    </source>
</evidence>
<dbReference type="Proteomes" id="UP000002039">
    <property type="component" value="Unassembled WGS sequence"/>
</dbReference>
<dbReference type="RefSeq" id="XP_045281017.1">
    <property type="nucleotide sequence ID" value="XM_045426184.1"/>
</dbReference>
<dbReference type="PANTHER" id="PTHR43775:SF29">
    <property type="entry name" value="ASPERFURANONE POLYKETIDE SYNTHASE AFOG-RELATED"/>
    <property type="match status" value="1"/>
</dbReference>
<dbReference type="PANTHER" id="PTHR43775">
    <property type="entry name" value="FATTY ACID SYNTHASE"/>
    <property type="match status" value="1"/>
</dbReference>
<dbReference type="PROSITE" id="PS52019">
    <property type="entry name" value="PKS_MFAS_DH"/>
    <property type="match status" value="1"/>
</dbReference>
<feature type="transmembrane region" description="Helical" evidence="2">
    <location>
        <begin position="219"/>
        <end position="238"/>
    </location>
</feature>
<dbReference type="InterPro" id="IPR050091">
    <property type="entry name" value="PKS_NRPS_Biosynth_Enz"/>
</dbReference>
<evidence type="ECO:0000256" key="1">
    <source>
        <dbReference type="PROSITE-ProRule" id="PRU01363"/>
    </source>
</evidence>
<organism evidence="4 5">
    <name type="scientific">Ajellomyces dermatitidis (strain ER-3 / ATCC MYA-2586)</name>
    <name type="common">Blastomyces dermatitidis</name>
    <dbReference type="NCBI Taxonomy" id="559297"/>
    <lineage>
        <taxon>Eukaryota</taxon>
        <taxon>Fungi</taxon>
        <taxon>Dikarya</taxon>
        <taxon>Ascomycota</taxon>
        <taxon>Pezizomycotina</taxon>
        <taxon>Eurotiomycetes</taxon>
        <taxon>Eurotiomycetidae</taxon>
        <taxon>Onygenales</taxon>
        <taxon>Ajellomycetaceae</taxon>
        <taxon>Blastomyces</taxon>
    </lineage>
</organism>
<sequence length="241" mass="26433">MRPAKPKANKLDGNHGKIISISGIIETGPHSTLQGPIRDILKSIGRQADIGYISLLRHNTSAIASTVEEALGCLHCSGYTLNLLSINNHSKDGDISSELQVLVDLPSYPFTYSQKYWHESRASSTGHRLRQHGRYLGTPISELPWVEDHKINGRIIYPGGGILVMAIEAAKQIADPNCTVTGYNVRDVVFQAELNIPTSSDRIETRFYMKSIRSSPMRVNGSSSAFIAAITISALAWLHPN</sequence>
<evidence type="ECO:0000313" key="4">
    <source>
        <dbReference type="EMBL" id="OAT01290.1"/>
    </source>
</evidence>
<comment type="caution">
    <text evidence="1">Lacks conserved residue(s) required for the propagation of feature annotation.</text>
</comment>
<dbReference type="InterPro" id="IPR049900">
    <property type="entry name" value="PKS_mFAS_DH"/>
</dbReference>
<keyword evidence="2" id="KW-0812">Transmembrane</keyword>
<dbReference type="Gene3D" id="3.40.366.10">
    <property type="entry name" value="Malonyl-Coenzyme A Acyl Carrier Protein, domain 2"/>
    <property type="match status" value="1"/>
</dbReference>
<dbReference type="EMBL" id="EQ999977">
    <property type="protein sequence ID" value="OAT01290.1"/>
    <property type="molecule type" value="Genomic_DNA"/>
</dbReference>